<dbReference type="AlphaFoldDB" id="A0A375GBF8"/>
<dbReference type="EMBL" id="OGUS01000131">
    <property type="protein sequence ID" value="SPC17352.1"/>
    <property type="molecule type" value="Genomic_DNA"/>
</dbReference>
<reference evidence="1 3" key="2">
    <citation type="submission" date="2021-02" db="EMBL/GenBank/DDBJ databases">
        <title>Complete Genome Sequence of Cupriavidus oxalaticus Strain Ox1, a Soil Oxalate-Degrading Species.</title>
        <authorList>
            <person name="Palmieri F."/>
            <person name="Udriet P."/>
            <person name="Deuasquier M."/>
            <person name="Beaudoing E."/>
            <person name="Johnson S.L."/>
            <person name="Davenport K.W."/>
            <person name="Chain P.S."/>
            <person name="Bindschedler S."/>
            <person name="Junier P."/>
        </authorList>
    </citation>
    <scope>NUCLEOTIDE SEQUENCE [LARGE SCALE GENOMIC DNA]</scope>
    <source>
        <strain evidence="1 3">Ox1</strain>
    </source>
</reference>
<dbReference type="GeneID" id="303491485"/>
<protein>
    <submittedName>
        <fullName evidence="2">Uncharacterized protein</fullName>
    </submittedName>
</protein>
<name>A0A375GBF8_9BURK</name>
<organism evidence="2">
    <name type="scientific">Cupriavidus oxalaticus</name>
    <dbReference type="NCBI Taxonomy" id="96344"/>
    <lineage>
        <taxon>Bacteria</taxon>
        <taxon>Pseudomonadati</taxon>
        <taxon>Pseudomonadota</taxon>
        <taxon>Betaproteobacteria</taxon>
        <taxon>Burkholderiales</taxon>
        <taxon>Burkholderiaceae</taxon>
        <taxon>Cupriavidus</taxon>
    </lineage>
</organism>
<proteinExistence type="predicted"/>
<evidence type="ECO:0000313" key="1">
    <source>
        <dbReference type="EMBL" id="QRQ96160.1"/>
    </source>
</evidence>
<evidence type="ECO:0000313" key="2">
    <source>
        <dbReference type="EMBL" id="SPC17352.1"/>
    </source>
</evidence>
<dbReference type="RefSeq" id="WP_063238535.1">
    <property type="nucleotide sequence ID" value="NZ_CP069810.1"/>
</dbReference>
<dbReference type="EMBL" id="CP069812">
    <property type="protein sequence ID" value="QRQ96160.1"/>
    <property type="molecule type" value="Genomic_DNA"/>
</dbReference>
<keyword evidence="3" id="KW-1185">Reference proteome</keyword>
<dbReference type="Proteomes" id="UP000256862">
    <property type="component" value="Chromosome CO2235"/>
</dbReference>
<dbReference type="OrthoDB" id="9107475at2"/>
<dbReference type="Proteomes" id="UP000623307">
    <property type="component" value="Chromosome 2"/>
</dbReference>
<reference evidence="2" key="1">
    <citation type="submission" date="2018-01" db="EMBL/GenBank/DDBJ databases">
        <authorList>
            <person name="Clerissi C."/>
        </authorList>
    </citation>
    <scope>NUCLEOTIDE SEQUENCE</scope>
    <source>
        <strain evidence="2">Cupriavidus oxalaticus LMG 2235</strain>
    </source>
</reference>
<accession>A0A375GBF8</accession>
<gene>
    <name evidence="2" type="ORF">CO2235_90226</name>
    <name evidence="1" type="ORF">JTE92_18195</name>
</gene>
<evidence type="ECO:0000313" key="3">
    <source>
        <dbReference type="Proteomes" id="UP000623307"/>
    </source>
</evidence>
<sequence>MISKNTDLRHFVTGVKLSRIERMEAQLRHLVASNQAQRQQRKAENARRGIAPRVVIGSAHVPPAVARAFAYIKVA</sequence>